<dbReference type="InterPro" id="IPR035940">
    <property type="entry name" value="CAP_sf"/>
</dbReference>
<dbReference type="Gene3D" id="3.40.33.10">
    <property type="entry name" value="CAP"/>
    <property type="match status" value="1"/>
</dbReference>
<organism evidence="2">
    <name type="scientific">Mesocestoides corti</name>
    <name type="common">Flatworm</name>
    <dbReference type="NCBI Taxonomy" id="53468"/>
    <lineage>
        <taxon>Eukaryota</taxon>
        <taxon>Metazoa</taxon>
        <taxon>Spiralia</taxon>
        <taxon>Lophotrochozoa</taxon>
        <taxon>Platyhelminthes</taxon>
        <taxon>Cestoda</taxon>
        <taxon>Eucestoda</taxon>
        <taxon>Cyclophyllidea</taxon>
        <taxon>Mesocestoididae</taxon>
        <taxon>Mesocestoides</taxon>
    </lineage>
</organism>
<name>A0A5K3FQ20_MESCO</name>
<dbReference type="SMART" id="SM00198">
    <property type="entry name" value="SCP"/>
    <property type="match status" value="1"/>
</dbReference>
<feature type="domain" description="SCP" evidence="1">
    <location>
        <begin position="1"/>
        <end position="116"/>
    </location>
</feature>
<dbReference type="SUPFAM" id="SSF55797">
    <property type="entry name" value="PR-1-like"/>
    <property type="match status" value="1"/>
</dbReference>
<accession>A0A5K3FQ20</accession>
<dbReference type="InterPro" id="IPR014044">
    <property type="entry name" value="CAP_dom"/>
</dbReference>
<dbReference type="WBParaSite" id="MCU_010527-RA">
    <property type="protein sequence ID" value="MCU_010527-RA"/>
    <property type="gene ID" value="MCU_010527"/>
</dbReference>
<evidence type="ECO:0000259" key="1">
    <source>
        <dbReference type="SMART" id="SM00198"/>
    </source>
</evidence>
<reference evidence="2" key="1">
    <citation type="submission" date="2019-11" db="UniProtKB">
        <authorList>
            <consortium name="WormBaseParasite"/>
        </authorList>
    </citation>
    <scope>IDENTIFICATION</scope>
</reference>
<dbReference type="Pfam" id="PF00188">
    <property type="entry name" value="CAP"/>
    <property type="match status" value="1"/>
</dbReference>
<proteinExistence type="predicted"/>
<sequence length="174" mass="19348">MMLLNYSIEMENLAVKFFADYRPPSNREPFEGTSELLMDGLPEKPQFVQELCNANSNGYDYERNDCSGFCRPYNLMVWAVSTQVGCASKECPNGRDTLKSRYALVCIYKPGDNLLDKRPYESGTSCSQCPDGYGCLRNQCYGGTPTTTATSIAMTTTSSGTIFIFATLLLHCLK</sequence>
<protein>
    <submittedName>
        <fullName evidence="2">SCP domain-containing protein</fullName>
    </submittedName>
</protein>
<dbReference type="AlphaFoldDB" id="A0A5K3FQ20"/>
<evidence type="ECO:0000313" key="2">
    <source>
        <dbReference type="WBParaSite" id="MCU_010527-RA"/>
    </source>
</evidence>